<dbReference type="CDD" id="cd01639">
    <property type="entry name" value="IMPase"/>
    <property type="match status" value="1"/>
</dbReference>
<feature type="binding site" evidence="7">
    <location>
        <position position="240"/>
    </location>
    <ligand>
        <name>Mg(2+)</name>
        <dbReference type="ChEBI" id="CHEBI:18420"/>
        <label>1</label>
        <note>catalytic</note>
    </ligand>
</feature>
<feature type="binding site" evidence="7">
    <location>
        <position position="101"/>
    </location>
    <ligand>
        <name>Mg(2+)</name>
        <dbReference type="ChEBI" id="CHEBI:18420"/>
        <label>1</label>
        <note>catalytic</note>
    </ligand>
</feature>
<dbReference type="Gene3D" id="3.30.540.10">
    <property type="entry name" value="Fructose-1,6-Bisphosphatase, subunit A, domain 1"/>
    <property type="match status" value="1"/>
</dbReference>
<accession>A0AAD5JTI5</accession>
<dbReference type="FunFam" id="3.30.540.10:FF:000004">
    <property type="entry name" value="Inositol-1-monophosphatase"/>
    <property type="match status" value="1"/>
</dbReference>
<dbReference type="GO" id="GO:0006020">
    <property type="term" value="P:inositol metabolic process"/>
    <property type="evidence" value="ECO:0007669"/>
    <property type="project" value="TreeGrafter"/>
</dbReference>
<dbReference type="GO" id="GO:0046872">
    <property type="term" value="F:metal ion binding"/>
    <property type="evidence" value="ECO:0007669"/>
    <property type="project" value="UniProtKB-KW"/>
</dbReference>
<comment type="similarity">
    <text evidence="3 8">Belongs to the inositol monophosphatase superfamily.</text>
</comment>
<comment type="pathway">
    <text evidence="8">Polyol metabolism; myo-inositol biosynthesis; myo-inositol from D-glucose 6-phosphate: step 2/2.</text>
</comment>
<evidence type="ECO:0000256" key="7">
    <source>
        <dbReference type="PIRSR" id="PIRSR600760-2"/>
    </source>
</evidence>
<dbReference type="SUPFAM" id="SSF56655">
    <property type="entry name" value="Carbohydrate phosphatase"/>
    <property type="match status" value="1"/>
</dbReference>
<dbReference type="EMBL" id="JAIXMP010000025">
    <property type="protein sequence ID" value="KAI9253799.1"/>
    <property type="molecule type" value="Genomic_DNA"/>
</dbReference>
<sequence length="313" mass="34243">MAETHDLTEFLSFAITLAQEAGKMIKDATENRMSGTGNQFLVKYDNPTDLVTETDQAVEKYIKKRLAETYPDHRFIGEETMAEGVDAVFTDEPTWIVDPIDGTTNFVHGHPFVAVSIGLTIGKEPVVGVVYCPLMNELFSAAKGHGAFLNQSIRLPFFQPTPPPLGDLSQCVVATEAGSDRSPEVIDKKIETIHTILKQKQHNGKEAHSIRCTGSAAINLCTVAKGVVDVYWEVGCWEWDVVAAIVIVRESGGIVVTGSHQPDPAPVNIFSRKYLAIRAAQDENSQLNVAQQMWDIIPEITAPRKAVPGGFEP</sequence>
<proteinExistence type="inferred from homology"/>
<protein>
    <recommendedName>
        <fullName evidence="8">Inositol-1-monophosphatase</fullName>
        <ecNumber evidence="8">3.1.3.25</ecNumber>
    </recommendedName>
</protein>
<comment type="catalytic activity">
    <reaction evidence="1 8">
        <text>a myo-inositol phosphate + H2O = myo-inositol + phosphate</text>
        <dbReference type="Rhea" id="RHEA:24056"/>
        <dbReference type="ChEBI" id="CHEBI:15377"/>
        <dbReference type="ChEBI" id="CHEBI:17268"/>
        <dbReference type="ChEBI" id="CHEBI:43474"/>
        <dbReference type="ChEBI" id="CHEBI:84139"/>
        <dbReference type="EC" id="3.1.3.25"/>
    </reaction>
</comment>
<dbReference type="EC" id="3.1.3.25" evidence="8"/>
<dbReference type="PANTHER" id="PTHR20854:SF4">
    <property type="entry name" value="INOSITOL-1-MONOPHOSPHATASE-RELATED"/>
    <property type="match status" value="1"/>
</dbReference>
<evidence type="ECO:0000256" key="4">
    <source>
        <dbReference type="ARBA" id="ARBA00022723"/>
    </source>
</evidence>
<keyword evidence="5 8" id="KW-0378">Hydrolase</keyword>
<organism evidence="9 10">
    <name type="scientific">Phascolomyces articulosus</name>
    <dbReference type="NCBI Taxonomy" id="60185"/>
    <lineage>
        <taxon>Eukaryota</taxon>
        <taxon>Fungi</taxon>
        <taxon>Fungi incertae sedis</taxon>
        <taxon>Mucoromycota</taxon>
        <taxon>Mucoromycotina</taxon>
        <taxon>Mucoromycetes</taxon>
        <taxon>Mucorales</taxon>
        <taxon>Lichtheimiaceae</taxon>
        <taxon>Phascolomyces</taxon>
    </lineage>
</organism>
<evidence type="ECO:0000256" key="6">
    <source>
        <dbReference type="ARBA" id="ARBA00022842"/>
    </source>
</evidence>
<evidence type="ECO:0000313" key="9">
    <source>
        <dbReference type="EMBL" id="KAI9253799.1"/>
    </source>
</evidence>
<evidence type="ECO:0000256" key="3">
    <source>
        <dbReference type="ARBA" id="ARBA00009759"/>
    </source>
</evidence>
<comment type="caution">
    <text evidence="9">The sequence shown here is derived from an EMBL/GenBank/DDBJ whole genome shotgun (WGS) entry which is preliminary data.</text>
</comment>
<dbReference type="Proteomes" id="UP001209540">
    <property type="component" value="Unassembled WGS sequence"/>
</dbReference>
<dbReference type="PROSITE" id="PS00629">
    <property type="entry name" value="IMP_1"/>
    <property type="match status" value="1"/>
</dbReference>
<feature type="binding site" evidence="7">
    <location>
        <position position="100"/>
    </location>
    <ligand>
        <name>Mg(2+)</name>
        <dbReference type="ChEBI" id="CHEBI:18420"/>
        <label>1</label>
        <note>catalytic</note>
    </ligand>
</feature>
<evidence type="ECO:0000313" key="10">
    <source>
        <dbReference type="Proteomes" id="UP001209540"/>
    </source>
</evidence>
<dbReference type="AlphaFoldDB" id="A0AAD5JTI5"/>
<dbReference type="InterPro" id="IPR000760">
    <property type="entry name" value="Inositol_monophosphatase-like"/>
</dbReference>
<dbReference type="GO" id="GO:0008934">
    <property type="term" value="F:inositol monophosphate 1-phosphatase activity"/>
    <property type="evidence" value="ECO:0007669"/>
    <property type="project" value="InterPro"/>
</dbReference>
<gene>
    <name evidence="9" type="ORF">BDA99DRAFT_562761</name>
</gene>
<keyword evidence="6 7" id="KW-0460">Magnesium</keyword>
<reference evidence="9" key="1">
    <citation type="journal article" date="2022" name="IScience">
        <title>Evolution of zygomycete secretomes and the origins of terrestrial fungal ecologies.</title>
        <authorList>
            <person name="Chang Y."/>
            <person name="Wang Y."/>
            <person name="Mondo S."/>
            <person name="Ahrendt S."/>
            <person name="Andreopoulos W."/>
            <person name="Barry K."/>
            <person name="Beard J."/>
            <person name="Benny G.L."/>
            <person name="Blankenship S."/>
            <person name="Bonito G."/>
            <person name="Cuomo C."/>
            <person name="Desiro A."/>
            <person name="Gervers K.A."/>
            <person name="Hundley H."/>
            <person name="Kuo A."/>
            <person name="LaButti K."/>
            <person name="Lang B.F."/>
            <person name="Lipzen A."/>
            <person name="O'Donnell K."/>
            <person name="Pangilinan J."/>
            <person name="Reynolds N."/>
            <person name="Sandor L."/>
            <person name="Smith M.E."/>
            <person name="Tsang A."/>
            <person name="Grigoriev I.V."/>
            <person name="Stajich J.E."/>
            <person name="Spatafora J.W."/>
        </authorList>
    </citation>
    <scope>NUCLEOTIDE SEQUENCE</scope>
    <source>
        <strain evidence="9">RSA 2281</strain>
    </source>
</reference>
<dbReference type="InterPro" id="IPR020583">
    <property type="entry name" value="Inositol_monoP_metal-BS"/>
</dbReference>
<evidence type="ECO:0000256" key="2">
    <source>
        <dbReference type="ARBA" id="ARBA00001946"/>
    </source>
</evidence>
<name>A0AAD5JTI5_9FUNG</name>
<keyword evidence="10" id="KW-1185">Reference proteome</keyword>
<dbReference type="PRINTS" id="PR00377">
    <property type="entry name" value="IMPHPHTASES"/>
</dbReference>
<dbReference type="InterPro" id="IPR033942">
    <property type="entry name" value="IMPase"/>
</dbReference>
<feature type="binding site" evidence="7">
    <location>
        <position position="78"/>
    </location>
    <ligand>
        <name>Mg(2+)</name>
        <dbReference type="ChEBI" id="CHEBI:18420"/>
        <label>1</label>
        <note>catalytic</note>
    </ligand>
</feature>
<comment type="cofactor">
    <cofactor evidence="2 7 8">
        <name>Mg(2+)</name>
        <dbReference type="ChEBI" id="CHEBI:18420"/>
    </cofactor>
</comment>
<feature type="binding site" evidence="7">
    <location>
        <position position="98"/>
    </location>
    <ligand>
        <name>Mg(2+)</name>
        <dbReference type="ChEBI" id="CHEBI:18420"/>
        <label>1</label>
        <note>catalytic</note>
    </ligand>
</feature>
<dbReference type="GO" id="GO:0007165">
    <property type="term" value="P:signal transduction"/>
    <property type="evidence" value="ECO:0007669"/>
    <property type="project" value="TreeGrafter"/>
</dbReference>
<evidence type="ECO:0000256" key="8">
    <source>
        <dbReference type="RuleBase" id="RU364068"/>
    </source>
</evidence>
<dbReference type="PANTHER" id="PTHR20854">
    <property type="entry name" value="INOSITOL MONOPHOSPHATASE"/>
    <property type="match status" value="1"/>
</dbReference>
<keyword evidence="4 7" id="KW-0479">Metal-binding</keyword>
<dbReference type="Gene3D" id="3.40.190.80">
    <property type="match status" value="1"/>
</dbReference>
<reference evidence="9" key="2">
    <citation type="submission" date="2023-02" db="EMBL/GenBank/DDBJ databases">
        <authorList>
            <consortium name="DOE Joint Genome Institute"/>
            <person name="Mondo S.J."/>
            <person name="Chang Y."/>
            <person name="Wang Y."/>
            <person name="Ahrendt S."/>
            <person name="Andreopoulos W."/>
            <person name="Barry K."/>
            <person name="Beard J."/>
            <person name="Benny G.L."/>
            <person name="Blankenship S."/>
            <person name="Bonito G."/>
            <person name="Cuomo C."/>
            <person name="Desiro A."/>
            <person name="Gervers K.A."/>
            <person name="Hundley H."/>
            <person name="Kuo A."/>
            <person name="LaButti K."/>
            <person name="Lang B.F."/>
            <person name="Lipzen A."/>
            <person name="O'Donnell K."/>
            <person name="Pangilinan J."/>
            <person name="Reynolds N."/>
            <person name="Sandor L."/>
            <person name="Smith M.W."/>
            <person name="Tsang A."/>
            <person name="Grigoriev I.V."/>
            <person name="Stajich J.E."/>
            <person name="Spatafora J.W."/>
        </authorList>
    </citation>
    <scope>NUCLEOTIDE SEQUENCE</scope>
    <source>
        <strain evidence="9">RSA 2281</strain>
    </source>
</reference>
<dbReference type="Pfam" id="PF00459">
    <property type="entry name" value="Inositol_P"/>
    <property type="match status" value="1"/>
</dbReference>
<evidence type="ECO:0000256" key="5">
    <source>
        <dbReference type="ARBA" id="ARBA00022801"/>
    </source>
</evidence>
<evidence type="ECO:0000256" key="1">
    <source>
        <dbReference type="ARBA" id="ARBA00001033"/>
    </source>
</evidence>